<feature type="domain" description="NfeD-like C-terminal" evidence="3">
    <location>
        <begin position="95"/>
        <end position="152"/>
    </location>
</feature>
<keyword evidence="5" id="KW-1185">Reference proteome</keyword>
<dbReference type="OrthoDB" id="7863671at2"/>
<dbReference type="InterPro" id="IPR012340">
    <property type="entry name" value="NA-bd_OB-fold"/>
</dbReference>
<dbReference type="InterPro" id="IPR002810">
    <property type="entry name" value="NfeD-like_C"/>
</dbReference>
<gene>
    <name evidence="4" type="ORF">BST96_16640</name>
</gene>
<name>A0A1X9NJD6_9GAMM</name>
<feature type="transmembrane region" description="Helical" evidence="2">
    <location>
        <begin position="12"/>
        <end position="30"/>
    </location>
</feature>
<dbReference type="EMBL" id="CP019343">
    <property type="protein sequence ID" value="ARN75589.1"/>
    <property type="molecule type" value="Genomic_DNA"/>
</dbReference>
<reference evidence="4 5" key="1">
    <citation type="submission" date="2016-11" db="EMBL/GenBank/DDBJ databases">
        <title>Trade-off between light-utilization and light-protection in marine flavobacteria.</title>
        <authorList>
            <person name="Kumagai Y."/>
        </authorList>
    </citation>
    <scope>NUCLEOTIDE SEQUENCE [LARGE SCALE GENOMIC DNA]</scope>
    <source>
        <strain evidence="4 5">NBRC 107125</strain>
    </source>
</reference>
<feature type="region of interest" description="Disordered" evidence="1">
    <location>
        <begin position="87"/>
        <end position="109"/>
    </location>
</feature>
<feature type="transmembrane region" description="Helical" evidence="2">
    <location>
        <begin position="62"/>
        <end position="80"/>
    </location>
</feature>
<feature type="transmembrane region" description="Helical" evidence="2">
    <location>
        <begin position="36"/>
        <end position="55"/>
    </location>
</feature>
<dbReference type="RefSeq" id="WP_085759772.1">
    <property type="nucleotide sequence ID" value="NZ_CP019343.1"/>
</dbReference>
<evidence type="ECO:0000313" key="5">
    <source>
        <dbReference type="Proteomes" id="UP000193450"/>
    </source>
</evidence>
<dbReference type="Gene3D" id="2.40.50.140">
    <property type="entry name" value="Nucleic acid-binding proteins"/>
    <property type="match status" value="1"/>
</dbReference>
<feature type="compositionally biased region" description="Polar residues" evidence="1">
    <location>
        <begin position="91"/>
        <end position="109"/>
    </location>
</feature>
<evidence type="ECO:0000313" key="4">
    <source>
        <dbReference type="EMBL" id="ARN75589.1"/>
    </source>
</evidence>
<keyword evidence="2" id="KW-0472">Membrane</keyword>
<evidence type="ECO:0000256" key="1">
    <source>
        <dbReference type="SAM" id="MobiDB-lite"/>
    </source>
</evidence>
<dbReference type="Proteomes" id="UP000193450">
    <property type="component" value="Chromosome"/>
</dbReference>
<accession>A0A1X9NJD6</accession>
<proteinExistence type="predicted"/>
<dbReference type="KEGG" id="osg:BST96_16640"/>
<protein>
    <submittedName>
        <fullName evidence="4">Acriflavin resistance protein</fullName>
    </submittedName>
</protein>
<sequence>MDIIQYFLDDHARLLFLLAGISFAIELTIMGLGGPLLFFAIATFITGILVSAGIITGWESEILVVGILTAVITIGLWKPLKNLQNNGGGPDTSSDMIGQNVPSSSEITSNSGTIRYSGVDWNARLDSGCSVDSIAEGERCLITAVDGNVMIVSTP</sequence>
<keyword evidence="2" id="KW-1133">Transmembrane helix</keyword>
<evidence type="ECO:0000256" key="2">
    <source>
        <dbReference type="SAM" id="Phobius"/>
    </source>
</evidence>
<evidence type="ECO:0000259" key="3">
    <source>
        <dbReference type="Pfam" id="PF01957"/>
    </source>
</evidence>
<keyword evidence="2" id="KW-0812">Transmembrane</keyword>
<dbReference type="AlphaFoldDB" id="A0A1X9NJD6"/>
<dbReference type="Pfam" id="PF01957">
    <property type="entry name" value="NfeD"/>
    <property type="match status" value="1"/>
</dbReference>
<dbReference type="STRING" id="716816.BST96_16640"/>
<organism evidence="4 5">
    <name type="scientific">Oceanicoccus sagamiensis</name>
    <dbReference type="NCBI Taxonomy" id="716816"/>
    <lineage>
        <taxon>Bacteria</taxon>
        <taxon>Pseudomonadati</taxon>
        <taxon>Pseudomonadota</taxon>
        <taxon>Gammaproteobacteria</taxon>
        <taxon>Cellvibrionales</taxon>
        <taxon>Spongiibacteraceae</taxon>
        <taxon>Oceanicoccus</taxon>
    </lineage>
</organism>